<dbReference type="Gene3D" id="1.25.40.390">
    <property type="match status" value="1"/>
</dbReference>
<accession>A0A1H3FN60</accession>
<name>A0A1H3FN60_9BACT</name>
<dbReference type="AlphaFoldDB" id="A0A1H3FN60"/>
<feature type="signal peptide" evidence="1">
    <location>
        <begin position="1"/>
        <end position="27"/>
    </location>
</feature>
<dbReference type="Pfam" id="PF12771">
    <property type="entry name" value="SusD-like_2"/>
    <property type="match status" value="1"/>
</dbReference>
<feature type="chain" id="PRO_5011518851" evidence="1">
    <location>
        <begin position="28"/>
        <end position="526"/>
    </location>
</feature>
<proteinExistence type="predicted"/>
<gene>
    <name evidence="2" type="ORF">SAMN04488069_104150</name>
</gene>
<dbReference type="Proteomes" id="UP000199249">
    <property type="component" value="Unassembled WGS sequence"/>
</dbReference>
<dbReference type="EMBL" id="FNOV01000004">
    <property type="protein sequence ID" value="SDX92237.1"/>
    <property type="molecule type" value="Genomic_DNA"/>
</dbReference>
<dbReference type="RefSeq" id="WP_092738850.1">
    <property type="nucleotide sequence ID" value="NZ_FNOV01000004.1"/>
</dbReference>
<dbReference type="STRING" id="651662.SAMN04488069_104150"/>
<organism evidence="2 3">
    <name type="scientific">Hymenobacter psychrophilus</name>
    <dbReference type="NCBI Taxonomy" id="651662"/>
    <lineage>
        <taxon>Bacteria</taxon>
        <taxon>Pseudomonadati</taxon>
        <taxon>Bacteroidota</taxon>
        <taxon>Cytophagia</taxon>
        <taxon>Cytophagales</taxon>
        <taxon>Hymenobacteraceae</taxon>
        <taxon>Hymenobacter</taxon>
    </lineage>
</organism>
<keyword evidence="3" id="KW-1185">Reference proteome</keyword>
<evidence type="ECO:0000256" key="1">
    <source>
        <dbReference type="SAM" id="SignalP"/>
    </source>
</evidence>
<dbReference type="InterPro" id="IPR041662">
    <property type="entry name" value="SusD-like_2"/>
</dbReference>
<dbReference type="OrthoDB" id="622163at2"/>
<evidence type="ECO:0000313" key="2">
    <source>
        <dbReference type="EMBL" id="SDX92237.1"/>
    </source>
</evidence>
<keyword evidence="1" id="KW-0732">Signal</keyword>
<protein>
    <submittedName>
        <fullName evidence="2">Starch-binding associating with outer membrane</fullName>
    </submittedName>
</protein>
<dbReference type="SUPFAM" id="SSF48452">
    <property type="entry name" value="TPR-like"/>
    <property type="match status" value="1"/>
</dbReference>
<evidence type="ECO:0000313" key="3">
    <source>
        <dbReference type="Proteomes" id="UP000199249"/>
    </source>
</evidence>
<dbReference type="InterPro" id="IPR011990">
    <property type="entry name" value="TPR-like_helical_dom_sf"/>
</dbReference>
<reference evidence="3" key="1">
    <citation type="submission" date="2016-10" db="EMBL/GenBank/DDBJ databases">
        <authorList>
            <person name="Varghese N."/>
            <person name="Submissions S."/>
        </authorList>
    </citation>
    <scope>NUCLEOTIDE SEQUENCE [LARGE SCALE GENOMIC DNA]</scope>
    <source>
        <strain evidence="3">CGMCC 1.8975</strain>
    </source>
</reference>
<dbReference type="PROSITE" id="PS51257">
    <property type="entry name" value="PROKAR_LIPOPROTEIN"/>
    <property type="match status" value="1"/>
</dbReference>
<sequence length="526" mass="56438">MTFLFKRNALLATLGLSLGLASCDSYLDVNDNPNTPTSAPASQLLPNGILRTAVVTGNTLNVLGNLYAGNWAQAQDFLFYVPEQSYQLTSTSYSSIWDELYAGSLPDLNVIVQTSKANGDKNSLAIARIMQAYNYQLLVDAHGDVPFTDALQGVSLLAPRFDKDVDVYTGLITLLDEALANITPTAAAPSAGDIIFRSAGTNEMVRWRQFANTLKLRIYLRQSGARPAVAEAGIKAMQAANADFLGPGVQVGVNPGFLNSAGKVNPLVARVGYTVTGAVTSGSRATRANTLALNYLKVTNDTLRLKQLYTKPATPATLPNNVKNYRGIQSGANPAGTLGYQAVLSPLGPGVIRPFAQNGFAQPVYLMTAAESYFLQAEAVQRGWLTGSAQTLYETGIKESFKLLGLTEAQATTYYSQTAAVNPVINDVVVGGSFDTKAISPNFTAAANKIEAIINQKWIANNGINGFEAWTEYRRTGFPKGNYISLNAATQAFPVRLPYPQSEISNNPNTPVGVTIFSPKIFWDVD</sequence>